<evidence type="ECO:0000313" key="3">
    <source>
        <dbReference type="Proteomes" id="UP000280819"/>
    </source>
</evidence>
<name>A0A3P1T9H6_9ACTN</name>
<dbReference type="InterPro" id="IPR022742">
    <property type="entry name" value="Hydrolase_4"/>
</dbReference>
<evidence type="ECO:0000259" key="1">
    <source>
        <dbReference type="Pfam" id="PF12146"/>
    </source>
</evidence>
<dbReference type="EMBL" id="RQZG01000004">
    <property type="protein sequence ID" value="RRD06091.1"/>
    <property type="molecule type" value="Genomic_DNA"/>
</dbReference>
<dbReference type="Proteomes" id="UP000280819">
    <property type="component" value="Unassembled WGS sequence"/>
</dbReference>
<evidence type="ECO:0000313" key="2">
    <source>
        <dbReference type="EMBL" id="RRD06091.1"/>
    </source>
</evidence>
<comment type="caution">
    <text evidence="2">The sequence shown here is derived from an EMBL/GenBank/DDBJ whole genome shotgun (WGS) entry which is preliminary data.</text>
</comment>
<dbReference type="OrthoDB" id="9806902at2"/>
<dbReference type="Pfam" id="PF12146">
    <property type="entry name" value="Hydrolase_4"/>
    <property type="match status" value="1"/>
</dbReference>
<feature type="domain" description="Serine aminopeptidase S33" evidence="1">
    <location>
        <begin position="28"/>
        <end position="288"/>
    </location>
</feature>
<dbReference type="Gene3D" id="3.40.50.1820">
    <property type="entry name" value="alpha/beta hydrolase"/>
    <property type="match status" value="1"/>
</dbReference>
<proteinExistence type="predicted"/>
<dbReference type="InterPro" id="IPR051044">
    <property type="entry name" value="MAG_DAG_Lipase"/>
</dbReference>
<dbReference type="AlphaFoldDB" id="A0A3P1T9H6"/>
<dbReference type="RefSeq" id="WP_124843650.1">
    <property type="nucleotide sequence ID" value="NZ_RQZG01000004.1"/>
</dbReference>
<sequence>MSTPAVVSVTSPDGHRIPTRQWLPVGEIGAVVVISHGLAEHGGRYHALAEALVATGAAVYAADHRGHGPWTPEPDLGFFADWQGWHRVVGDLGTVIATVRTTHPGPPVFLLGHSMGSFIARCHAASHSEELDGMILTGTVGDQGPAVRALLPLARLFAVLRGRTSRSRLLHQVVFGNHNRSFRPARTDVDWLSRDEEAVDAYIADPLCGFVSTVSLYVDLIAGNILANEAGTIAGIRRGLPILIASGAMDPLVPGVPRLAERLRRAGVVDVTLRLYPGARHELFHETNRDEVFSDVVGWVEQVRTRASR</sequence>
<protein>
    <submittedName>
        <fullName evidence="2">Alpha/beta hydrolase</fullName>
    </submittedName>
</protein>
<reference evidence="2 3" key="1">
    <citation type="submission" date="2018-11" db="EMBL/GenBank/DDBJ databases">
        <title>Genomes From Bacteria Associated with the Canine Oral Cavity: a Test Case for Automated Genome-Based Taxonomic Assignment.</title>
        <authorList>
            <person name="Coil D.A."/>
            <person name="Jospin G."/>
            <person name="Darling A.E."/>
            <person name="Wallis C."/>
            <person name="Davis I.J."/>
            <person name="Harris S."/>
            <person name="Eisen J.A."/>
            <person name="Holcombe L.J."/>
            <person name="O'Flynn C."/>
        </authorList>
    </citation>
    <scope>NUCLEOTIDE SEQUENCE [LARGE SCALE GENOMIC DNA]</scope>
    <source>
        <strain evidence="2 3">OH887_COT-365</strain>
    </source>
</reference>
<gene>
    <name evidence="2" type="ORF">EII34_05250</name>
</gene>
<dbReference type="SUPFAM" id="SSF53474">
    <property type="entry name" value="alpha/beta-Hydrolases"/>
    <property type="match status" value="1"/>
</dbReference>
<dbReference type="GO" id="GO:0016787">
    <property type="term" value="F:hydrolase activity"/>
    <property type="evidence" value="ECO:0007669"/>
    <property type="project" value="UniProtKB-KW"/>
</dbReference>
<dbReference type="PANTHER" id="PTHR11614">
    <property type="entry name" value="PHOSPHOLIPASE-RELATED"/>
    <property type="match status" value="1"/>
</dbReference>
<keyword evidence="2" id="KW-0378">Hydrolase</keyword>
<accession>A0A3P1T9H6</accession>
<organism evidence="2 3">
    <name type="scientific">Arachnia propionica</name>
    <dbReference type="NCBI Taxonomy" id="1750"/>
    <lineage>
        <taxon>Bacteria</taxon>
        <taxon>Bacillati</taxon>
        <taxon>Actinomycetota</taxon>
        <taxon>Actinomycetes</taxon>
        <taxon>Propionibacteriales</taxon>
        <taxon>Propionibacteriaceae</taxon>
        <taxon>Arachnia</taxon>
    </lineage>
</organism>
<dbReference type="InterPro" id="IPR029058">
    <property type="entry name" value="AB_hydrolase_fold"/>
</dbReference>